<feature type="chain" id="PRO_5029447072" evidence="1">
    <location>
        <begin position="33"/>
        <end position="397"/>
    </location>
</feature>
<organism evidence="2 3">
    <name type="scientific">Mucilaginibacter arboris</name>
    <dbReference type="NCBI Taxonomy" id="2682090"/>
    <lineage>
        <taxon>Bacteria</taxon>
        <taxon>Pseudomonadati</taxon>
        <taxon>Bacteroidota</taxon>
        <taxon>Sphingobacteriia</taxon>
        <taxon>Sphingobacteriales</taxon>
        <taxon>Sphingobacteriaceae</taxon>
        <taxon>Mucilaginibacter</taxon>
    </lineage>
</organism>
<dbReference type="Pfam" id="PF09492">
    <property type="entry name" value="Pec_lyase"/>
    <property type="match status" value="1"/>
</dbReference>
<dbReference type="Gene3D" id="1.50.10.20">
    <property type="match status" value="1"/>
</dbReference>
<dbReference type="Proteomes" id="UP000462014">
    <property type="component" value="Unassembled WGS sequence"/>
</dbReference>
<protein>
    <submittedName>
        <fullName evidence="2">Pectate lyase</fullName>
        <ecNumber evidence="2">4.2.2.2</ecNumber>
    </submittedName>
</protein>
<keyword evidence="2" id="KW-0456">Lyase</keyword>
<dbReference type="RefSeq" id="WP_157567943.1">
    <property type="nucleotide sequence ID" value="NZ_WPIK01000012.1"/>
</dbReference>
<proteinExistence type="predicted"/>
<evidence type="ECO:0000313" key="2">
    <source>
        <dbReference type="EMBL" id="MVN22562.1"/>
    </source>
</evidence>
<name>A0A7K1SZ22_9SPHI</name>
<evidence type="ECO:0000313" key="3">
    <source>
        <dbReference type="Proteomes" id="UP000462014"/>
    </source>
</evidence>
<comment type="caution">
    <text evidence="2">The sequence shown here is derived from an EMBL/GenBank/DDBJ whole genome shotgun (WGS) entry which is preliminary data.</text>
</comment>
<evidence type="ECO:0000256" key="1">
    <source>
        <dbReference type="SAM" id="SignalP"/>
    </source>
</evidence>
<dbReference type="SUPFAM" id="SSF81853">
    <property type="entry name" value="Family 10 polysaccharide lyase"/>
    <property type="match status" value="1"/>
</dbReference>
<sequence>MNTLYLAKLQQLQKRKLLLLFYFLLIQLAAQAQQAKITKIDTEAFGDDSRHWYGIAEPSNIINPKPNQQKYKPTDIVPVADNILLYQKNNGGWPKNYDIMAILTEPQKDSLIKAKNILNTTFDNGTTYTHVACLADVYTATHIEKYKLAALKGLDFIMNAQYTNGGWPQYYPLENNYSRHITYNDGVFEGIISELKAIADNEPQYAFVDQKRRQKLLLSYQKGLDCILKTQIVDNGVPTAWCQQHDEVTLQPAWARAFEPPSICDGESSGIVLFLMSIDHPTPQIIHAIKNAVAWFKASAIQNTRIKTVQAPTMQTKFRVSRTDKVVETDPTAPPIWTRYYELKTHKPLFCNRDSKVVYSLAEVDRERRDGYGWYTYAPQKAIDSYPAWAKKWNIQQ</sequence>
<keyword evidence="3" id="KW-1185">Reference proteome</keyword>
<dbReference type="EMBL" id="WPIK01000012">
    <property type="protein sequence ID" value="MVN22562.1"/>
    <property type="molecule type" value="Genomic_DNA"/>
</dbReference>
<dbReference type="AlphaFoldDB" id="A0A7K1SZ22"/>
<feature type="signal peptide" evidence="1">
    <location>
        <begin position="1"/>
        <end position="32"/>
    </location>
</feature>
<keyword evidence="1" id="KW-0732">Signal</keyword>
<dbReference type="GO" id="GO:0030570">
    <property type="term" value="F:pectate lyase activity"/>
    <property type="evidence" value="ECO:0007669"/>
    <property type="project" value="UniProtKB-EC"/>
</dbReference>
<accession>A0A7K1SZ22</accession>
<reference evidence="2 3" key="1">
    <citation type="submission" date="2019-12" db="EMBL/GenBank/DDBJ databases">
        <title>Mucilaginibacter sp. HMF7410 genome sequencing and assembly.</title>
        <authorList>
            <person name="Kang H."/>
            <person name="Cha I."/>
            <person name="Kim H."/>
            <person name="Joh K."/>
        </authorList>
    </citation>
    <scope>NUCLEOTIDE SEQUENCE [LARGE SCALE GENOMIC DNA]</scope>
    <source>
        <strain evidence="2 3">HMF7410</strain>
    </source>
</reference>
<dbReference type="NCBIfam" id="TIGR02474">
    <property type="entry name" value="pec_lyase"/>
    <property type="match status" value="1"/>
</dbReference>
<dbReference type="EC" id="4.2.2.2" evidence="2"/>
<gene>
    <name evidence="2" type="primary">pelA</name>
    <name evidence="2" type="ORF">GO621_13580</name>
</gene>
<dbReference type="InterPro" id="IPR012669">
    <property type="entry name" value="Pectate_lyase"/>
</dbReference>